<name>M2MHF7_BAUPA</name>
<dbReference type="EMBL" id="KB445556">
    <property type="protein sequence ID" value="EMC96026.1"/>
    <property type="molecule type" value="Genomic_DNA"/>
</dbReference>
<proteinExistence type="predicted"/>
<protein>
    <submittedName>
        <fullName evidence="1">Uncharacterized protein</fullName>
    </submittedName>
</protein>
<gene>
    <name evidence="1" type="ORF">BAUCODRAFT_123301</name>
</gene>
<dbReference type="Proteomes" id="UP000011761">
    <property type="component" value="Unassembled WGS sequence"/>
</dbReference>
<dbReference type="GeneID" id="19107767"/>
<keyword evidence="2" id="KW-1185">Reference proteome</keyword>
<evidence type="ECO:0000313" key="2">
    <source>
        <dbReference type="Proteomes" id="UP000011761"/>
    </source>
</evidence>
<dbReference type="RefSeq" id="XP_007677286.1">
    <property type="nucleotide sequence ID" value="XM_007679096.1"/>
</dbReference>
<sequence length="52" mass="5835">MGSALRSSAYAPNSIARSEFRIARRRALGPTPTYDCNHPVWTDRTDVTPQSR</sequence>
<reference evidence="1 2" key="1">
    <citation type="journal article" date="2012" name="PLoS Pathog.">
        <title>Diverse lifestyles and strategies of plant pathogenesis encoded in the genomes of eighteen Dothideomycetes fungi.</title>
        <authorList>
            <person name="Ohm R.A."/>
            <person name="Feau N."/>
            <person name="Henrissat B."/>
            <person name="Schoch C.L."/>
            <person name="Horwitz B.A."/>
            <person name="Barry K.W."/>
            <person name="Condon B.J."/>
            <person name="Copeland A.C."/>
            <person name="Dhillon B."/>
            <person name="Glaser F."/>
            <person name="Hesse C.N."/>
            <person name="Kosti I."/>
            <person name="LaButti K."/>
            <person name="Lindquist E.A."/>
            <person name="Lucas S."/>
            <person name="Salamov A.A."/>
            <person name="Bradshaw R.E."/>
            <person name="Ciuffetti L."/>
            <person name="Hamelin R.C."/>
            <person name="Kema G.H.J."/>
            <person name="Lawrence C."/>
            <person name="Scott J.A."/>
            <person name="Spatafora J.W."/>
            <person name="Turgeon B.G."/>
            <person name="de Wit P.J.G.M."/>
            <person name="Zhong S."/>
            <person name="Goodwin S.B."/>
            <person name="Grigoriev I.V."/>
        </authorList>
    </citation>
    <scope>NUCLEOTIDE SEQUENCE [LARGE SCALE GENOMIC DNA]</scope>
    <source>
        <strain evidence="1 2">UAMH 10762</strain>
    </source>
</reference>
<evidence type="ECO:0000313" key="1">
    <source>
        <dbReference type="EMBL" id="EMC96026.1"/>
    </source>
</evidence>
<organism evidence="1 2">
    <name type="scientific">Baudoinia panamericana (strain UAMH 10762)</name>
    <name type="common">Angels' share fungus</name>
    <name type="synonym">Baudoinia compniacensis (strain UAMH 10762)</name>
    <dbReference type="NCBI Taxonomy" id="717646"/>
    <lineage>
        <taxon>Eukaryota</taxon>
        <taxon>Fungi</taxon>
        <taxon>Dikarya</taxon>
        <taxon>Ascomycota</taxon>
        <taxon>Pezizomycotina</taxon>
        <taxon>Dothideomycetes</taxon>
        <taxon>Dothideomycetidae</taxon>
        <taxon>Mycosphaerellales</taxon>
        <taxon>Teratosphaeriaceae</taxon>
        <taxon>Baudoinia</taxon>
    </lineage>
</organism>
<dbReference type="AlphaFoldDB" id="M2MHF7"/>
<dbReference type="KEGG" id="bcom:BAUCODRAFT_123301"/>
<accession>M2MHF7</accession>
<dbReference type="HOGENOM" id="CLU_3086866_0_0_1"/>